<accession>A0A6C0F5N4</accession>
<organism evidence="1">
    <name type="scientific">viral metagenome</name>
    <dbReference type="NCBI Taxonomy" id="1070528"/>
    <lineage>
        <taxon>unclassified sequences</taxon>
        <taxon>metagenomes</taxon>
        <taxon>organismal metagenomes</taxon>
    </lineage>
</organism>
<proteinExistence type="predicted"/>
<protein>
    <submittedName>
        <fullName evidence="1">Uncharacterized protein</fullName>
    </submittedName>
</protein>
<evidence type="ECO:0000313" key="1">
    <source>
        <dbReference type="EMBL" id="QHT35859.1"/>
    </source>
</evidence>
<sequence>MQLNASEYEDLPFDVDEMNNLASSINNFEKCVVPVLSRKQNGINTAKETEFLNLGPAPRTKVKHPIANPIVDRIKNSNKNINNNNFKNPSKPFIERPQVIDYQPLPSKTGPVLTYDDLLSNMNIVIRNGVMYRANNIQPIAPAKQIPQKVHLPIPIPPARLRQQQPKNMKVPKGGNYILNKYFKDQVQAEEKASVQIPRTKEEFKKMLIFKKIKQFLARKRIEKIKPKKMLFNNQNTNILQGLGLDPNNLFKLNR</sequence>
<reference evidence="1" key="1">
    <citation type="journal article" date="2020" name="Nature">
        <title>Giant virus diversity and host interactions through global metagenomics.</title>
        <authorList>
            <person name="Schulz F."/>
            <person name="Roux S."/>
            <person name="Paez-Espino D."/>
            <person name="Jungbluth S."/>
            <person name="Walsh D.A."/>
            <person name="Denef V.J."/>
            <person name="McMahon K.D."/>
            <person name="Konstantinidis K.T."/>
            <person name="Eloe-Fadrosh E.A."/>
            <person name="Kyrpides N.C."/>
            <person name="Woyke T."/>
        </authorList>
    </citation>
    <scope>NUCLEOTIDE SEQUENCE</scope>
    <source>
        <strain evidence="1">GVMAG-M-3300009182-46</strain>
    </source>
</reference>
<name>A0A6C0F5N4_9ZZZZ</name>
<dbReference type="AlphaFoldDB" id="A0A6C0F5N4"/>
<dbReference type="EMBL" id="MN739027">
    <property type="protein sequence ID" value="QHT35859.1"/>
    <property type="molecule type" value="Genomic_DNA"/>
</dbReference>